<reference evidence="2" key="1">
    <citation type="submission" date="2007-07" db="EMBL/GenBank/DDBJ databases">
        <title>PCAP assembly of the Caenorhabditis remanei genome.</title>
        <authorList>
            <consortium name="The Caenorhabditis remanei Sequencing Consortium"/>
            <person name="Wilson R.K."/>
        </authorList>
    </citation>
    <scope>NUCLEOTIDE SEQUENCE [LARGE SCALE GENOMIC DNA]</scope>
    <source>
        <strain evidence="2">PB4641</strain>
    </source>
</reference>
<dbReference type="PANTHER" id="PTHR21503:SF8">
    <property type="entry name" value="F-BOX ASSOCIATED DOMAIN-CONTAINING PROTEIN-RELATED"/>
    <property type="match status" value="1"/>
</dbReference>
<keyword evidence="3" id="KW-1185">Reference proteome</keyword>
<dbReference type="PROSITE" id="PS50181">
    <property type="entry name" value="FBOX"/>
    <property type="match status" value="1"/>
</dbReference>
<dbReference type="EMBL" id="DS268415">
    <property type="protein sequence ID" value="EFP11188.1"/>
    <property type="molecule type" value="Genomic_DNA"/>
</dbReference>
<feature type="domain" description="F-box" evidence="1">
    <location>
        <begin position="1"/>
        <end position="48"/>
    </location>
</feature>
<proteinExistence type="predicted"/>
<evidence type="ECO:0000313" key="3">
    <source>
        <dbReference type="Proteomes" id="UP000008281"/>
    </source>
</evidence>
<dbReference type="InterPro" id="IPR001810">
    <property type="entry name" value="F-box_dom"/>
</dbReference>
<evidence type="ECO:0000259" key="1">
    <source>
        <dbReference type="PROSITE" id="PS50181"/>
    </source>
</evidence>
<dbReference type="RefSeq" id="XP_003112667.2">
    <property type="nucleotide sequence ID" value="XM_003112619.2"/>
</dbReference>
<dbReference type="InParanoid" id="E3LTZ4"/>
<evidence type="ECO:0000313" key="2">
    <source>
        <dbReference type="EMBL" id="EFP11188.1"/>
    </source>
</evidence>
<dbReference type="PANTHER" id="PTHR21503">
    <property type="entry name" value="F-BOX-CONTAINING HYPOTHETICAL PROTEIN C.ELEGANS"/>
    <property type="match status" value="1"/>
</dbReference>
<dbReference type="OrthoDB" id="5909672at2759"/>
<dbReference type="CTD" id="9824282"/>
<sequence length="359" mass="42344">MRILHFPDVVLRQFFENFSFEELLKLSFCSNRIKNLIRSNQHYRFRKMKTIAYYLTSESMFNITGKSTCSYLHLTLMPHPGEHGNPMKIFGLEPGTLCCYSYSESSNVYLYRKQKEAVIQGVHEYLFQFFGSSINYTIFSQKTTELPPILKDVNGSDIWVPDDKTEEELESYFKDYPIQKYLKLSGKLNSRFIPNSVVYRNEYLKIDSENYGDEILLNFKGRHLIFIYTNFRDSTITQFLNKWKTNQGFQNLKALFISFYQYPKEILFDRMLDNLEIMGNIDVRHLKPSEDALLVKWREMKTVSYPHTCMTEEKTLQSRDYLIRDGDGQGASVDITQRCFSFVVWDSTENTHIIGSKNE</sequence>
<gene>
    <name evidence="2" type="ORF">CRE_30727</name>
</gene>
<protein>
    <recommendedName>
        <fullName evidence="1">F-box domain-containing protein</fullName>
    </recommendedName>
</protein>
<dbReference type="Pfam" id="PF00646">
    <property type="entry name" value="F-box"/>
    <property type="match status" value="1"/>
</dbReference>
<organism evidence="3">
    <name type="scientific">Caenorhabditis remanei</name>
    <name type="common">Caenorhabditis vulgaris</name>
    <dbReference type="NCBI Taxonomy" id="31234"/>
    <lineage>
        <taxon>Eukaryota</taxon>
        <taxon>Metazoa</taxon>
        <taxon>Ecdysozoa</taxon>
        <taxon>Nematoda</taxon>
        <taxon>Chromadorea</taxon>
        <taxon>Rhabditida</taxon>
        <taxon>Rhabditina</taxon>
        <taxon>Rhabditomorpha</taxon>
        <taxon>Rhabditoidea</taxon>
        <taxon>Rhabditidae</taxon>
        <taxon>Peloderinae</taxon>
        <taxon>Caenorhabditis</taxon>
    </lineage>
</organism>
<dbReference type="GeneID" id="9824282"/>
<dbReference type="KEGG" id="crq:GCK72_017652"/>
<dbReference type="HOGENOM" id="CLU_040220_3_0_1"/>
<accession>E3LTZ4</accession>
<dbReference type="Proteomes" id="UP000008281">
    <property type="component" value="Unassembled WGS sequence"/>
</dbReference>
<dbReference type="AlphaFoldDB" id="E3LTZ4"/>
<name>E3LTZ4_CAERE</name>